<dbReference type="STRING" id="315423.SAMN04488020_11311"/>
<dbReference type="EMBL" id="FWFV01000012">
    <property type="protein sequence ID" value="SLN66046.1"/>
    <property type="molecule type" value="Genomic_DNA"/>
</dbReference>
<proteinExistence type="predicted"/>
<dbReference type="PANTHER" id="PTHR43537">
    <property type="entry name" value="TRANSCRIPTIONAL REGULATOR, GNTR FAMILY"/>
    <property type="match status" value="1"/>
</dbReference>
<feature type="domain" description="HTH gntR-type" evidence="4">
    <location>
        <begin position="2"/>
        <end position="69"/>
    </location>
</feature>
<dbReference type="SMART" id="SM00895">
    <property type="entry name" value="FCD"/>
    <property type="match status" value="1"/>
</dbReference>
<keyword evidence="3" id="KW-0804">Transcription</keyword>
<keyword evidence="6" id="KW-1185">Reference proteome</keyword>
<protein>
    <submittedName>
        <fullName evidence="5">HTH-type transcriptional repressor CsiR</fullName>
    </submittedName>
</protein>
<accession>A0A1Y5TKG3</accession>
<dbReference type="Proteomes" id="UP000193870">
    <property type="component" value="Unassembled WGS sequence"/>
</dbReference>
<dbReference type="Gene3D" id="1.10.10.10">
    <property type="entry name" value="Winged helix-like DNA-binding domain superfamily/Winged helix DNA-binding domain"/>
    <property type="match status" value="1"/>
</dbReference>
<evidence type="ECO:0000256" key="2">
    <source>
        <dbReference type="ARBA" id="ARBA00023125"/>
    </source>
</evidence>
<dbReference type="Pfam" id="PF00392">
    <property type="entry name" value="GntR"/>
    <property type="match status" value="1"/>
</dbReference>
<organism evidence="5 6">
    <name type="scientific">Palleronia marisminoris</name>
    <dbReference type="NCBI Taxonomy" id="315423"/>
    <lineage>
        <taxon>Bacteria</taxon>
        <taxon>Pseudomonadati</taxon>
        <taxon>Pseudomonadota</taxon>
        <taxon>Alphaproteobacteria</taxon>
        <taxon>Rhodobacterales</taxon>
        <taxon>Roseobacteraceae</taxon>
        <taxon>Palleronia</taxon>
    </lineage>
</organism>
<dbReference type="GO" id="GO:0003700">
    <property type="term" value="F:DNA-binding transcription factor activity"/>
    <property type="evidence" value="ECO:0007669"/>
    <property type="project" value="InterPro"/>
</dbReference>
<dbReference type="Gene3D" id="1.20.120.530">
    <property type="entry name" value="GntR ligand-binding domain-like"/>
    <property type="match status" value="1"/>
</dbReference>
<evidence type="ECO:0000256" key="1">
    <source>
        <dbReference type="ARBA" id="ARBA00023015"/>
    </source>
</evidence>
<keyword evidence="2" id="KW-0238">DNA-binding</keyword>
<dbReference type="OrthoDB" id="7620579at2"/>
<dbReference type="GO" id="GO:0003677">
    <property type="term" value="F:DNA binding"/>
    <property type="evidence" value="ECO:0007669"/>
    <property type="project" value="UniProtKB-KW"/>
</dbReference>
<evidence type="ECO:0000259" key="4">
    <source>
        <dbReference type="PROSITE" id="PS50949"/>
    </source>
</evidence>
<dbReference type="PANTHER" id="PTHR43537:SF49">
    <property type="entry name" value="TRANSCRIPTIONAL REGULATORY PROTEIN"/>
    <property type="match status" value="1"/>
</dbReference>
<evidence type="ECO:0000313" key="5">
    <source>
        <dbReference type="EMBL" id="SLN66046.1"/>
    </source>
</evidence>
<dbReference type="SUPFAM" id="SSF46785">
    <property type="entry name" value="Winged helix' DNA-binding domain"/>
    <property type="match status" value="1"/>
</dbReference>
<dbReference type="SUPFAM" id="SSF48008">
    <property type="entry name" value="GntR ligand-binding domain-like"/>
    <property type="match status" value="1"/>
</dbReference>
<dbReference type="InterPro" id="IPR011711">
    <property type="entry name" value="GntR_C"/>
</dbReference>
<dbReference type="Pfam" id="PF07729">
    <property type="entry name" value="FCD"/>
    <property type="match status" value="1"/>
</dbReference>
<dbReference type="SMART" id="SM00345">
    <property type="entry name" value="HTH_GNTR"/>
    <property type="match status" value="1"/>
</dbReference>
<keyword evidence="1" id="KW-0805">Transcription regulation</keyword>
<dbReference type="InterPro" id="IPR000524">
    <property type="entry name" value="Tscrpt_reg_HTH_GntR"/>
</dbReference>
<dbReference type="PROSITE" id="PS50949">
    <property type="entry name" value="HTH_GNTR"/>
    <property type="match status" value="1"/>
</dbReference>
<evidence type="ECO:0000256" key="3">
    <source>
        <dbReference type="ARBA" id="ARBA00023163"/>
    </source>
</evidence>
<sequence length="243" mass="27040">MTTQTERALLILRERILKGAYRGGEKLLTVNLAEALEISRTPVRAALSQLAEEGLLDRTAGGSFEVRAFSYADVRDTLILRGTLEGLATRLAATRGAVPEALEEAERIVAELDDCFDTVGDGVDNEGYSRLNLAFHATLPRMADSAVLARELERMMRLPFASPSAFLPMKRSKTWVNRTFFVNQHQHRAILQAIRERDSARAETLAREHARTAMENLEQIWAAAEGRDRSELALITGDYGEPD</sequence>
<reference evidence="5 6" key="1">
    <citation type="submission" date="2017-03" db="EMBL/GenBank/DDBJ databases">
        <authorList>
            <person name="Afonso C.L."/>
            <person name="Miller P.J."/>
            <person name="Scott M.A."/>
            <person name="Spackman E."/>
            <person name="Goraichik I."/>
            <person name="Dimitrov K.M."/>
            <person name="Suarez D.L."/>
            <person name="Swayne D.E."/>
        </authorList>
    </citation>
    <scope>NUCLEOTIDE SEQUENCE [LARGE SCALE GENOMIC DNA]</scope>
    <source>
        <strain evidence="5 6">CECT 7066</strain>
    </source>
</reference>
<dbReference type="InterPro" id="IPR036390">
    <property type="entry name" value="WH_DNA-bd_sf"/>
</dbReference>
<dbReference type="InterPro" id="IPR036388">
    <property type="entry name" value="WH-like_DNA-bd_sf"/>
</dbReference>
<dbReference type="RefSeq" id="WP_085855275.1">
    <property type="nucleotide sequence ID" value="NZ_FOPF01000013.1"/>
</dbReference>
<dbReference type="CDD" id="cd07377">
    <property type="entry name" value="WHTH_GntR"/>
    <property type="match status" value="1"/>
</dbReference>
<gene>
    <name evidence="5" type="primary">csiR_2</name>
    <name evidence="5" type="ORF">PAM7066_03311</name>
</gene>
<name>A0A1Y5TKG3_9RHOB</name>
<dbReference type="AlphaFoldDB" id="A0A1Y5TKG3"/>
<evidence type="ECO:0000313" key="6">
    <source>
        <dbReference type="Proteomes" id="UP000193870"/>
    </source>
</evidence>
<dbReference type="InterPro" id="IPR008920">
    <property type="entry name" value="TF_FadR/GntR_C"/>
</dbReference>